<accession>A0A1H8PF30</accession>
<evidence type="ECO:0000313" key="1">
    <source>
        <dbReference type="EMBL" id="SEO40357.1"/>
    </source>
</evidence>
<name>A0A1H8PF30_9BACI</name>
<dbReference type="STRING" id="872970.SAMN04488134_10749"/>
<dbReference type="InterPro" id="IPR036986">
    <property type="entry name" value="S4_RNA-bd_sf"/>
</dbReference>
<dbReference type="EMBL" id="FODJ01000007">
    <property type="protein sequence ID" value="SEO40357.1"/>
    <property type="molecule type" value="Genomic_DNA"/>
</dbReference>
<dbReference type="SUPFAM" id="SSF55174">
    <property type="entry name" value="Alpha-L RNA-binding motif"/>
    <property type="match status" value="1"/>
</dbReference>
<dbReference type="OrthoDB" id="9811532at2"/>
<keyword evidence="2" id="KW-1185">Reference proteome</keyword>
<dbReference type="RefSeq" id="WP_091497789.1">
    <property type="nucleotide sequence ID" value="NZ_FODJ01000007.1"/>
</dbReference>
<protein>
    <submittedName>
        <fullName evidence="1">S4 domain protein YaaA</fullName>
    </submittedName>
</protein>
<sequence>MEEIEISTIYIQLGQLLKLANVVESGGLVKHFLATYPVNINGEQDQRRGRKLYSNDIIEIEGIGSFKIIAPSS</sequence>
<dbReference type="AlphaFoldDB" id="A0A1H8PF30"/>
<proteinExistence type="predicted"/>
<dbReference type="GO" id="GO:0003723">
    <property type="term" value="F:RNA binding"/>
    <property type="evidence" value="ECO:0007669"/>
    <property type="project" value="InterPro"/>
</dbReference>
<dbReference type="Pfam" id="PF13275">
    <property type="entry name" value="S4_2"/>
    <property type="match status" value="1"/>
</dbReference>
<reference evidence="1 2" key="1">
    <citation type="submission" date="2016-10" db="EMBL/GenBank/DDBJ databases">
        <authorList>
            <person name="de Groot N.N."/>
        </authorList>
    </citation>
    <scope>NUCLEOTIDE SEQUENCE [LARGE SCALE GENOMIC DNA]</scope>
    <source>
        <strain evidence="1 2">CGMCC 1.10434</strain>
    </source>
</reference>
<dbReference type="Proteomes" id="UP000199300">
    <property type="component" value="Unassembled WGS sequence"/>
</dbReference>
<evidence type="ECO:0000313" key="2">
    <source>
        <dbReference type="Proteomes" id="UP000199300"/>
    </source>
</evidence>
<organism evidence="1 2">
    <name type="scientific">Amphibacillus marinus</name>
    <dbReference type="NCBI Taxonomy" id="872970"/>
    <lineage>
        <taxon>Bacteria</taxon>
        <taxon>Bacillati</taxon>
        <taxon>Bacillota</taxon>
        <taxon>Bacilli</taxon>
        <taxon>Bacillales</taxon>
        <taxon>Bacillaceae</taxon>
        <taxon>Amphibacillus</taxon>
    </lineage>
</organism>
<dbReference type="Gene3D" id="3.10.290.10">
    <property type="entry name" value="RNA-binding S4 domain"/>
    <property type="match status" value="1"/>
</dbReference>
<gene>
    <name evidence="1" type="ORF">SAMN04488134_10749</name>
</gene>